<evidence type="ECO:0000313" key="9">
    <source>
        <dbReference type="EMBL" id="MFD1706424.1"/>
    </source>
</evidence>
<feature type="transmembrane region" description="Helical" evidence="8">
    <location>
        <begin position="333"/>
        <end position="354"/>
    </location>
</feature>
<gene>
    <name evidence="9" type="ORF">ACFSCZ_06600</name>
</gene>
<dbReference type="InterPro" id="IPR004761">
    <property type="entry name" value="Spore_GerAB"/>
</dbReference>
<evidence type="ECO:0000256" key="8">
    <source>
        <dbReference type="SAM" id="Phobius"/>
    </source>
</evidence>
<keyword evidence="7 8" id="KW-0472">Membrane</keyword>
<dbReference type="EMBL" id="JBHUEO010000013">
    <property type="protein sequence ID" value="MFD1706424.1"/>
    <property type="molecule type" value="Genomic_DNA"/>
</dbReference>
<dbReference type="PANTHER" id="PTHR34975">
    <property type="entry name" value="SPORE GERMINATION PROTEIN A2"/>
    <property type="match status" value="1"/>
</dbReference>
<dbReference type="Pfam" id="PF03845">
    <property type="entry name" value="Spore_permease"/>
    <property type="match status" value="1"/>
</dbReference>
<keyword evidence="4" id="KW-0309">Germination</keyword>
<name>A0ABW4KDY6_9BACI</name>
<keyword evidence="6 8" id="KW-1133">Transmembrane helix</keyword>
<reference evidence="10" key="1">
    <citation type="journal article" date="2019" name="Int. J. Syst. Evol. Microbiol.">
        <title>The Global Catalogue of Microorganisms (GCM) 10K type strain sequencing project: providing services to taxonomists for standard genome sequencing and annotation.</title>
        <authorList>
            <consortium name="The Broad Institute Genomics Platform"/>
            <consortium name="The Broad Institute Genome Sequencing Center for Infectious Disease"/>
            <person name="Wu L."/>
            <person name="Ma J."/>
        </authorList>
    </citation>
    <scope>NUCLEOTIDE SEQUENCE [LARGE SCALE GENOMIC DNA]</scope>
    <source>
        <strain evidence="10">CGMCC 1.12295</strain>
    </source>
</reference>
<feature type="transmembrane region" description="Helical" evidence="8">
    <location>
        <begin position="215"/>
        <end position="238"/>
    </location>
</feature>
<proteinExistence type="inferred from homology"/>
<accession>A0ABW4KDY6</accession>
<sequence length="370" mass="40941">MEGGKISSLQMALLLYPAIIATAILSVPGAVAEYAGRDMWIAPMIASLAGFLSVFIMVCLHERYPGKTVIEFSEEIIGRIPGKIFGFFIIFFYLGATGVVVRAYSDFLNISFLLKTPQAVVAASMVLVCALCVHGGVEVMARSGQILLPLFFLPLLVVFMFLAPDFEVKNILPVLENGMIPPLKGAVIPAGWFAEFFLISFLLPFLSNPSKAMKYGFLSVFITMLTLVLVNLVVLFILGETTKLKTYPLIIVGRYASLAEFFENLEAVIVAVWIIGAFIKITVFYYAVVLAAAQWLKLSDFRPIIWPFGILIVQFAFLGLPNTMVFNRITEVFPFYSLLFQVLIPLFLLIIAMARRKKGKKNAGNSGSRQ</sequence>
<comment type="caution">
    <text evidence="9">The sequence shown here is derived from an EMBL/GenBank/DDBJ whole genome shotgun (WGS) entry which is preliminary data.</text>
</comment>
<feature type="transmembrane region" description="Helical" evidence="8">
    <location>
        <begin position="183"/>
        <end position="203"/>
    </location>
</feature>
<keyword evidence="5 8" id="KW-0812">Transmembrane</keyword>
<evidence type="ECO:0000256" key="3">
    <source>
        <dbReference type="ARBA" id="ARBA00022448"/>
    </source>
</evidence>
<dbReference type="RefSeq" id="WP_380773107.1">
    <property type="nucleotide sequence ID" value="NZ_JBHUEO010000013.1"/>
</dbReference>
<evidence type="ECO:0000256" key="5">
    <source>
        <dbReference type="ARBA" id="ARBA00022692"/>
    </source>
</evidence>
<evidence type="ECO:0000256" key="2">
    <source>
        <dbReference type="ARBA" id="ARBA00007998"/>
    </source>
</evidence>
<evidence type="ECO:0000256" key="7">
    <source>
        <dbReference type="ARBA" id="ARBA00023136"/>
    </source>
</evidence>
<feature type="transmembrane region" description="Helical" evidence="8">
    <location>
        <begin position="304"/>
        <end position="321"/>
    </location>
</feature>
<dbReference type="Proteomes" id="UP001597301">
    <property type="component" value="Unassembled WGS sequence"/>
</dbReference>
<dbReference type="PANTHER" id="PTHR34975:SF2">
    <property type="entry name" value="SPORE GERMINATION PROTEIN A2"/>
    <property type="match status" value="1"/>
</dbReference>
<dbReference type="NCBIfam" id="TIGR00912">
    <property type="entry name" value="2A0309"/>
    <property type="match status" value="1"/>
</dbReference>
<organism evidence="9 10">
    <name type="scientific">Siminovitchia sediminis</name>
    <dbReference type="NCBI Taxonomy" id="1274353"/>
    <lineage>
        <taxon>Bacteria</taxon>
        <taxon>Bacillati</taxon>
        <taxon>Bacillota</taxon>
        <taxon>Bacilli</taxon>
        <taxon>Bacillales</taxon>
        <taxon>Bacillaceae</taxon>
        <taxon>Siminovitchia</taxon>
    </lineage>
</organism>
<dbReference type="Gene3D" id="1.20.1740.10">
    <property type="entry name" value="Amino acid/polyamine transporter I"/>
    <property type="match status" value="1"/>
</dbReference>
<evidence type="ECO:0000313" key="10">
    <source>
        <dbReference type="Proteomes" id="UP001597301"/>
    </source>
</evidence>
<feature type="transmembrane region" description="Helical" evidence="8">
    <location>
        <begin position="146"/>
        <end position="163"/>
    </location>
</feature>
<comment type="subcellular location">
    <subcellularLocation>
        <location evidence="1">Membrane</location>
        <topology evidence="1">Multi-pass membrane protein</topology>
    </subcellularLocation>
</comment>
<protein>
    <submittedName>
        <fullName evidence="9">Endospore germination permease</fullName>
    </submittedName>
</protein>
<feature type="transmembrane region" description="Helical" evidence="8">
    <location>
        <begin position="267"/>
        <end position="292"/>
    </location>
</feature>
<feature type="transmembrane region" description="Helical" evidence="8">
    <location>
        <begin position="84"/>
        <end position="104"/>
    </location>
</feature>
<evidence type="ECO:0000256" key="1">
    <source>
        <dbReference type="ARBA" id="ARBA00004141"/>
    </source>
</evidence>
<feature type="transmembrane region" description="Helical" evidence="8">
    <location>
        <begin position="116"/>
        <end position="134"/>
    </location>
</feature>
<evidence type="ECO:0000256" key="4">
    <source>
        <dbReference type="ARBA" id="ARBA00022544"/>
    </source>
</evidence>
<comment type="similarity">
    <text evidence="2">Belongs to the amino acid-polyamine-organocation (APC) superfamily. Spore germination protein (SGP) (TC 2.A.3.9) family.</text>
</comment>
<feature type="transmembrane region" description="Helical" evidence="8">
    <location>
        <begin position="12"/>
        <end position="34"/>
    </location>
</feature>
<feature type="transmembrane region" description="Helical" evidence="8">
    <location>
        <begin position="40"/>
        <end position="60"/>
    </location>
</feature>
<evidence type="ECO:0000256" key="6">
    <source>
        <dbReference type="ARBA" id="ARBA00022989"/>
    </source>
</evidence>
<keyword evidence="3" id="KW-0813">Transport</keyword>
<keyword evidence="10" id="KW-1185">Reference proteome</keyword>